<dbReference type="PANTHER" id="PTHR43080">
    <property type="entry name" value="CBS DOMAIN-CONTAINING PROTEIN CBSX3, MITOCHONDRIAL"/>
    <property type="match status" value="1"/>
</dbReference>
<dbReference type="Pfam" id="PF00571">
    <property type="entry name" value="CBS"/>
    <property type="match status" value="2"/>
</dbReference>
<dbReference type="InterPro" id="IPR051257">
    <property type="entry name" value="Diverse_CBS-Domain"/>
</dbReference>
<dbReference type="RefSeq" id="WP_152779565.1">
    <property type="nucleotide sequence ID" value="NZ_BAABEQ010000015.1"/>
</dbReference>
<accession>A0A5N8VTX3</accession>
<evidence type="ECO:0000313" key="5">
    <source>
        <dbReference type="EMBL" id="MPY38680.1"/>
    </source>
</evidence>
<evidence type="ECO:0000259" key="4">
    <source>
        <dbReference type="PROSITE" id="PS51371"/>
    </source>
</evidence>
<evidence type="ECO:0000256" key="1">
    <source>
        <dbReference type="ARBA" id="ARBA00023122"/>
    </source>
</evidence>
<proteinExistence type="predicted"/>
<feature type="domain" description="CBS" evidence="4">
    <location>
        <begin position="93"/>
        <end position="149"/>
    </location>
</feature>
<feature type="domain" description="BON" evidence="3">
    <location>
        <begin position="146"/>
        <end position="215"/>
    </location>
</feature>
<dbReference type="InterPro" id="IPR046342">
    <property type="entry name" value="CBS_dom_sf"/>
</dbReference>
<dbReference type="AlphaFoldDB" id="A0A5N8VTX3"/>
<keyword evidence="6" id="KW-1185">Reference proteome</keyword>
<dbReference type="PANTHER" id="PTHR43080:SF29">
    <property type="entry name" value="OS02G0818000 PROTEIN"/>
    <property type="match status" value="1"/>
</dbReference>
<dbReference type="SMART" id="SM00116">
    <property type="entry name" value="CBS"/>
    <property type="match status" value="2"/>
</dbReference>
<dbReference type="InterPro" id="IPR017080">
    <property type="entry name" value="UCP036990_CBS_BON"/>
</dbReference>
<dbReference type="InterPro" id="IPR000644">
    <property type="entry name" value="CBS_dom"/>
</dbReference>
<dbReference type="Proteomes" id="UP000326979">
    <property type="component" value="Unassembled WGS sequence"/>
</dbReference>
<protein>
    <submittedName>
        <fullName evidence="5">CBS domain-containing protein</fullName>
    </submittedName>
</protein>
<dbReference type="PROSITE" id="PS50914">
    <property type="entry name" value="BON"/>
    <property type="match status" value="1"/>
</dbReference>
<sequence>MHGTPHIVSDVMTHTVAAVGRDATFREIVRMMHDWKVSALPVLEGEGRVVGVVSEADLLPKEEFRDSDPDRHTQLRRLSDLAKAGAVTAGELMTSPALTVLADATLAQAASTMARARVKRLPVVDRLGMLQGVVSRADLLKVFLRDEEEIAEEVRREVVSYLFPAPESAVRVAVRGGVVKLSGRMRDTSLVPVAARLVRAVEGVVDVEFDLSWDGRSSGSSALASGDTRPASPS</sequence>
<feature type="domain" description="CBS" evidence="4">
    <location>
        <begin position="12"/>
        <end position="69"/>
    </location>
</feature>
<organism evidence="5 6">
    <name type="scientific">Streptomyces phyllanthi</name>
    <dbReference type="NCBI Taxonomy" id="1803180"/>
    <lineage>
        <taxon>Bacteria</taxon>
        <taxon>Bacillati</taxon>
        <taxon>Actinomycetota</taxon>
        <taxon>Actinomycetes</taxon>
        <taxon>Kitasatosporales</taxon>
        <taxon>Streptomycetaceae</taxon>
        <taxon>Streptomyces</taxon>
    </lineage>
</organism>
<dbReference type="Gene3D" id="3.30.1340.30">
    <property type="match status" value="1"/>
</dbReference>
<dbReference type="PIRSF" id="PIRSF036990">
    <property type="entry name" value="UCP036990_CBS_BON"/>
    <property type="match status" value="1"/>
</dbReference>
<dbReference type="InterPro" id="IPR007055">
    <property type="entry name" value="BON_dom"/>
</dbReference>
<dbReference type="SUPFAM" id="SSF54631">
    <property type="entry name" value="CBS-domain pair"/>
    <property type="match status" value="1"/>
</dbReference>
<reference evidence="5 6" key="1">
    <citation type="submission" date="2019-07" db="EMBL/GenBank/DDBJ databases">
        <title>New species of Amycolatopsis and Streptomyces.</title>
        <authorList>
            <person name="Duangmal K."/>
            <person name="Teo W.F.A."/>
            <person name="Lipun K."/>
        </authorList>
    </citation>
    <scope>NUCLEOTIDE SEQUENCE [LARGE SCALE GENOMIC DNA]</scope>
    <source>
        <strain evidence="5 6">TISTR 2346</strain>
    </source>
</reference>
<dbReference type="Gene3D" id="3.10.580.10">
    <property type="entry name" value="CBS-domain"/>
    <property type="match status" value="1"/>
</dbReference>
<evidence type="ECO:0000256" key="2">
    <source>
        <dbReference type="PROSITE-ProRule" id="PRU00703"/>
    </source>
</evidence>
<evidence type="ECO:0000259" key="3">
    <source>
        <dbReference type="PROSITE" id="PS50914"/>
    </source>
</evidence>
<comment type="caution">
    <text evidence="5">The sequence shown here is derived from an EMBL/GenBank/DDBJ whole genome shotgun (WGS) entry which is preliminary data.</text>
</comment>
<gene>
    <name evidence="5" type="ORF">FNH04_01495</name>
</gene>
<dbReference type="Pfam" id="PF04972">
    <property type="entry name" value="BON"/>
    <property type="match status" value="1"/>
</dbReference>
<dbReference type="OrthoDB" id="2111978at2"/>
<dbReference type="CDD" id="cd04586">
    <property type="entry name" value="CBS_pair_BON_assoc"/>
    <property type="match status" value="1"/>
</dbReference>
<dbReference type="PROSITE" id="PS51371">
    <property type="entry name" value="CBS"/>
    <property type="match status" value="2"/>
</dbReference>
<name>A0A5N8VTX3_9ACTN</name>
<dbReference type="EMBL" id="VJZE01000004">
    <property type="protein sequence ID" value="MPY38680.1"/>
    <property type="molecule type" value="Genomic_DNA"/>
</dbReference>
<keyword evidence="1 2" id="KW-0129">CBS domain</keyword>
<evidence type="ECO:0000313" key="6">
    <source>
        <dbReference type="Proteomes" id="UP000326979"/>
    </source>
</evidence>